<dbReference type="SMART" id="SM00355">
    <property type="entry name" value="ZnF_C2H2"/>
    <property type="match status" value="12"/>
</dbReference>
<comment type="caution">
    <text evidence="11">The sequence shown here is derived from an EMBL/GenBank/DDBJ whole genome shotgun (WGS) entry which is preliminary data.</text>
</comment>
<name>A0A226DIV9_FOLCA</name>
<feature type="region of interest" description="Disordered" evidence="9">
    <location>
        <begin position="1"/>
        <end position="80"/>
    </location>
</feature>
<feature type="domain" description="C2H2-type" evidence="10">
    <location>
        <begin position="195"/>
        <end position="222"/>
    </location>
</feature>
<feature type="domain" description="C2H2-type" evidence="10">
    <location>
        <begin position="163"/>
        <end position="192"/>
    </location>
</feature>
<dbReference type="FunFam" id="3.30.160.60:FF:000100">
    <property type="entry name" value="Zinc finger 45-like"/>
    <property type="match status" value="1"/>
</dbReference>
<dbReference type="PANTHER" id="PTHR24409:SF295">
    <property type="entry name" value="AZ2-RELATED"/>
    <property type="match status" value="1"/>
</dbReference>
<dbReference type="Gene3D" id="3.30.160.60">
    <property type="entry name" value="Classic Zinc Finger"/>
    <property type="match status" value="9"/>
</dbReference>
<dbReference type="GO" id="GO:0008270">
    <property type="term" value="F:zinc ion binding"/>
    <property type="evidence" value="ECO:0007669"/>
    <property type="project" value="UniProtKB-KW"/>
</dbReference>
<evidence type="ECO:0000313" key="11">
    <source>
        <dbReference type="EMBL" id="OXA44928.1"/>
    </source>
</evidence>
<feature type="domain" description="C2H2-type" evidence="10">
    <location>
        <begin position="529"/>
        <end position="557"/>
    </location>
</feature>
<comment type="subcellular location">
    <subcellularLocation>
        <location evidence="1">Nucleus</location>
    </subcellularLocation>
</comment>
<dbReference type="InterPro" id="IPR013087">
    <property type="entry name" value="Znf_C2H2_type"/>
</dbReference>
<feature type="domain" description="C2H2-type" evidence="10">
    <location>
        <begin position="223"/>
        <end position="250"/>
    </location>
</feature>
<keyword evidence="6" id="KW-0539">Nucleus</keyword>
<feature type="domain" description="C2H2-type" evidence="10">
    <location>
        <begin position="254"/>
        <end position="282"/>
    </location>
</feature>
<feature type="domain" description="C2H2-type" evidence="10">
    <location>
        <begin position="438"/>
        <end position="467"/>
    </location>
</feature>
<dbReference type="AlphaFoldDB" id="A0A226DIV9"/>
<organism evidence="11 12">
    <name type="scientific">Folsomia candida</name>
    <name type="common">Springtail</name>
    <dbReference type="NCBI Taxonomy" id="158441"/>
    <lineage>
        <taxon>Eukaryota</taxon>
        <taxon>Metazoa</taxon>
        <taxon>Ecdysozoa</taxon>
        <taxon>Arthropoda</taxon>
        <taxon>Hexapoda</taxon>
        <taxon>Collembola</taxon>
        <taxon>Entomobryomorpha</taxon>
        <taxon>Isotomoidea</taxon>
        <taxon>Isotomidae</taxon>
        <taxon>Proisotominae</taxon>
        <taxon>Folsomia</taxon>
    </lineage>
</organism>
<proteinExistence type="predicted"/>
<dbReference type="InterPro" id="IPR036236">
    <property type="entry name" value="Znf_C2H2_sf"/>
</dbReference>
<accession>A0A226DIV9</accession>
<evidence type="ECO:0000256" key="9">
    <source>
        <dbReference type="SAM" id="MobiDB-lite"/>
    </source>
</evidence>
<feature type="compositionally biased region" description="Basic and acidic residues" evidence="9">
    <location>
        <begin position="43"/>
        <end position="54"/>
    </location>
</feature>
<evidence type="ECO:0000313" key="12">
    <source>
        <dbReference type="Proteomes" id="UP000198287"/>
    </source>
</evidence>
<evidence type="ECO:0000256" key="2">
    <source>
        <dbReference type="ARBA" id="ARBA00022723"/>
    </source>
</evidence>
<sequence>MGMSQTELHAADFSPARRRRRPDLIRRRRRGAPPPHKRRRAAEKKDISEAEISARRGAPPPRSKTARRRRRRFSLLTPPPSIFQRRGALDTLKNHGITHDPEVKVKYEICGKVTKNRIASTAWKIHITGSGRNVTLVTEFFCNAASLRKHVAAFHNTMGRPRFPCAFPGCGKTYQTRCGLQKHVRTEHAENPVRFPCTLCGKDFKTKFQLEHHILTHTTEKPYNCATCGRRFANMGGMKRHEVTHLVKSSRDVSKCQLCMQTFLDRGNLRRHIRVVHENRRNYSCEFCDKQFSNASNFQRHVEARHPANTEVIHSCDKCEYKSHSKAYLASHASRHLTPSRECYFCGKKFYRTQMDPQPANQWACSKCPKTLKTKHTLCFTLSGTIKTQRCALSAHMRKQHSNRKRLSCDTCHRLFSTSDTLRQHIRDVHGTMERPRFPCTVPSCGKTYQHMRGVWQHVKLEHAENPVRYPCTLCGKEFKRKDELELHIPTHTTEKPYNCATCGRSFAHVGGMKRHEITHSEKSTREVLKCHLCPQTLLTRRGLRSHVQFVHENRRDYPCAFCEKRFATRSDLKRHVEARHAVKKEPAYSCDKCEYKSRSEALFFNR</sequence>
<reference evidence="11 12" key="1">
    <citation type="submission" date="2015-12" db="EMBL/GenBank/DDBJ databases">
        <title>The genome of Folsomia candida.</title>
        <authorList>
            <person name="Faddeeva A."/>
            <person name="Derks M.F."/>
            <person name="Anvar Y."/>
            <person name="Smit S."/>
            <person name="Van Straalen N."/>
            <person name="Roelofs D."/>
        </authorList>
    </citation>
    <scope>NUCLEOTIDE SEQUENCE [LARGE SCALE GENOMIC DNA]</scope>
    <source>
        <strain evidence="11 12">VU population</strain>
        <tissue evidence="11">Whole body</tissue>
    </source>
</reference>
<dbReference type="FunFam" id="3.30.160.60:FF:000446">
    <property type="entry name" value="Zinc finger protein"/>
    <property type="match status" value="1"/>
</dbReference>
<dbReference type="OrthoDB" id="3565419at2759"/>
<keyword evidence="12" id="KW-1185">Reference proteome</keyword>
<evidence type="ECO:0000259" key="10">
    <source>
        <dbReference type="PROSITE" id="PS50157"/>
    </source>
</evidence>
<dbReference type="GO" id="GO:0005634">
    <property type="term" value="C:nucleus"/>
    <property type="evidence" value="ECO:0007669"/>
    <property type="project" value="UniProtKB-SubCell"/>
</dbReference>
<dbReference type="PROSITE" id="PS50157">
    <property type="entry name" value="ZINC_FINGER_C2H2_2"/>
    <property type="match status" value="11"/>
</dbReference>
<evidence type="ECO:0000256" key="6">
    <source>
        <dbReference type="ARBA" id="ARBA00023242"/>
    </source>
</evidence>
<evidence type="ECO:0000256" key="8">
    <source>
        <dbReference type="PROSITE-ProRule" id="PRU00042"/>
    </source>
</evidence>
<dbReference type="Pfam" id="PF00096">
    <property type="entry name" value="zf-C2H2"/>
    <property type="match status" value="6"/>
</dbReference>
<dbReference type="SUPFAM" id="SSF57667">
    <property type="entry name" value="beta-beta-alpha zinc fingers"/>
    <property type="match status" value="6"/>
</dbReference>
<feature type="domain" description="C2H2-type" evidence="10">
    <location>
        <begin position="498"/>
        <end position="525"/>
    </location>
</feature>
<evidence type="ECO:0000256" key="4">
    <source>
        <dbReference type="ARBA" id="ARBA00022771"/>
    </source>
</evidence>
<evidence type="ECO:0000256" key="1">
    <source>
        <dbReference type="ARBA" id="ARBA00004123"/>
    </source>
</evidence>
<keyword evidence="5" id="KW-0862">Zinc</keyword>
<evidence type="ECO:0000256" key="7">
    <source>
        <dbReference type="ARBA" id="ARBA00068876"/>
    </source>
</evidence>
<gene>
    <name evidence="11" type="ORF">Fcan01_19888</name>
</gene>
<dbReference type="OMA" id="GGMKRHE"/>
<protein>
    <recommendedName>
        <fullName evidence="7">Zinc finger protein 865</fullName>
    </recommendedName>
</protein>
<feature type="domain" description="C2H2-type" evidence="10">
    <location>
        <begin position="283"/>
        <end position="311"/>
    </location>
</feature>
<dbReference type="PANTHER" id="PTHR24409">
    <property type="entry name" value="ZINC FINGER PROTEIN 142"/>
    <property type="match status" value="1"/>
</dbReference>
<keyword evidence="4 8" id="KW-0863">Zinc-finger</keyword>
<feature type="compositionally biased region" description="Basic residues" evidence="9">
    <location>
        <begin position="16"/>
        <end position="42"/>
    </location>
</feature>
<evidence type="ECO:0000256" key="5">
    <source>
        <dbReference type="ARBA" id="ARBA00022833"/>
    </source>
</evidence>
<feature type="domain" description="C2H2-type" evidence="10">
    <location>
        <begin position="407"/>
        <end position="436"/>
    </location>
</feature>
<keyword evidence="3" id="KW-0677">Repeat</keyword>
<feature type="domain" description="C2H2-type" evidence="10">
    <location>
        <begin position="558"/>
        <end position="586"/>
    </location>
</feature>
<dbReference type="Proteomes" id="UP000198287">
    <property type="component" value="Unassembled WGS sequence"/>
</dbReference>
<feature type="compositionally biased region" description="Basic residues" evidence="9">
    <location>
        <begin position="64"/>
        <end position="73"/>
    </location>
</feature>
<dbReference type="GO" id="GO:0000981">
    <property type="term" value="F:DNA-binding transcription factor activity, RNA polymerase II-specific"/>
    <property type="evidence" value="ECO:0007669"/>
    <property type="project" value="TreeGrafter"/>
</dbReference>
<evidence type="ECO:0000256" key="3">
    <source>
        <dbReference type="ARBA" id="ARBA00022737"/>
    </source>
</evidence>
<keyword evidence="2" id="KW-0479">Metal-binding</keyword>
<dbReference type="FunFam" id="3.30.160.60:FF:000145">
    <property type="entry name" value="Zinc finger protein 574"/>
    <property type="match status" value="1"/>
</dbReference>
<feature type="domain" description="C2H2-type" evidence="10">
    <location>
        <begin position="470"/>
        <end position="497"/>
    </location>
</feature>
<dbReference type="EMBL" id="LNIX01000018">
    <property type="protein sequence ID" value="OXA44928.1"/>
    <property type="molecule type" value="Genomic_DNA"/>
</dbReference>
<dbReference type="GO" id="GO:0000977">
    <property type="term" value="F:RNA polymerase II transcription regulatory region sequence-specific DNA binding"/>
    <property type="evidence" value="ECO:0007669"/>
    <property type="project" value="TreeGrafter"/>
</dbReference>
<dbReference type="PROSITE" id="PS00028">
    <property type="entry name" value="ZINC_FINGER_C2H2_1"/>
    <property type="match status" value="9"/>
</dbReference>